<keyword evidence="1" id="KW-0479">Metal-binding</keyword>
<dbReference type="SUPFAM" id="SSF57850">
    <property type="entry name" value="RING/U-box"/>
    <property type="match status" value="1"/>
</dbReference>
<evidence type="ECO:0000256" key="1">
    <source>
        <dbReference type="PROSITE-ProRule" id="PRU00175"/>
    </source>
</evidence>
<sequence length="269" mass="30941">MDSLNLAYCNICKEVFPFTELYYTICGHATCGICTTRSRKEERCASCRHPKNPTEEIKPHKIYPTMLKLSDPQHREDAVGYLKDTLQSGPSAVSRRHAAKHLLDLSLGEDGSTESQDALRLYMHSLEDQVASLQSALEEERMQSAPLRKTVTQKDALLSDMQERLNTVEAQRQQTDRQYARKLAHTKAKLEEKISRRDREIERRRLAVEDLERQNAALIEEGLKKDQQIKLQKAKNIAIRRHARKQAQVEASGNQDDEDVDESLMILEW</sequence>
<evidence type="ECO:0000313" key="4">
    <source>
        <dbReference type="EMBL" id="KIY71363.1"/>
    </source>
</evidence>
<proteinExistence type="predicted"/>
<gene>
    <name evidence="4" type="ORF">CYLTODRAFT_450858</name>
</gene>
<protein>
    <recommendedName>
        <fullName evidence="3">RING-type domain-containing protein</fullName>
    </recommendedName>
</protein>
<keyword evidence="5" id="KW-1185">Reference proteome</keyword>
<reference evidence="4 5" key="1">
    <citation type="journal article" date="2015" name="Fungal Genet. Biol.">
        <title>Evolution of novel wood decay mechanisms in Agaricales revealed by the genome sequences of Fistulina hepatica and Cylindrobasidium torrendii.</title>
        <authorList>
            <person name="Floudas D."/>
            <person name="Held B.W."/>
            <person name="Riley R."/>
            <person name="Nagy L.G."/>
            <person name="Koehler G."/>
            <person name="Ransdell A.S."/>
            <person name="Younus H."/>
            <person name="Chow J."/>
            <person name="Chiniquy J."/>
            <person name="Lipzen A."/>
            <person name="Tritt A."/>
            <person name="Sun H."/>
            <person name="Haridas S."/>
            <person name="LaButti K."/>
            <person name="Ohm R.A."/>
            <person name="Kues U."/>
            <person name="Blanchette R.A."/>
            <person name="Grigoriev I.V."/>
            <person name="Minto R.E."/>
            <person name="Hibbett D.S."/>
        </authorList>
    </citation>
    <scope>NUCLEOTIDE SEQUENCE [LARGE SCALE GENOMIC DNA]</scope>
    <source>
        <strain evidence="4 5">FP15055 ss-10</strain>
    </source>
</reference>
<keyword evidence="1" id="KW-0863">Zinc-finger</keyword>
<keyword evidence="1" id="KW-0862">Zinc</keyword>
<dbReference type="AlphaFoldDB" id="A0A0D7BLD4"/>
<organism evidence="4 5">
    <name type="scientific">Cylindrobasidium torrendii FP15055 ss-10</name>
    <dbReference type="NCBI Taxonomy" id="1314674"/>
    <lineage>
        <taxon>Eukaryota</taxon>
        <taxon>Fungi</taxon>
        <taxon>Dikarya</taxon>
        <taxon>Basidiomycota</taxon>
        <taxon>Agaricomycotina</taxon>
        <taxon>Agaricomycetes</taxon>
        <taxon>Agaricomycetidae</taxon>
        <taxon>Agaricales</taxon>
        <taxon>Marasmiineae</taxon>
        <taxon>Physalacriaceae</taxon>
        <taxon>Cylindrobasidium</taxon>
    </lineage>
</organism>
<feature type="coiled-coil region" evidence="2">
    <location>
        <begin position="123"/>
        <end position="221"/>
    </location>
</feature>
<dbReference type="InterPro" id="IPR001841">
    <property type="entry name" value="Znf_RING"/>
</dbReference>
<dbReference type="EMBL" id="KN880455">
    <property type="protein sequence ID" value="KIY71363.1"/>
    <property type="molecule type" value="Genomic_DNA"/>
</dbReference>
<name>A0A0D7BLD4_9AGAR</name>
<evidence type="ECO:0000256" key="2">
    <source>
        <dbReference type="SAM" id="Coils"/>
    </source>
</evidence>
<dbReference type="Proteomes" id="UP000054007">
    <property type="component" value="Unassembled WGS sequence"/>
</dbReference>
<dbReference type="GO" id="GO:0008270">
    <property type="term" value="F:zinc ion binding"/>
    <property type="evidence" value="ECO:0007669"/>
    <property type="project" value="UniProtKB-KW"/>
</dbReference>
<dbReference type="PROSITE" id="PS50089">
    <property type="entry name" value="ZF_RING_2"/>
    <property type="match status" value="1"/>
</dbReference>
<dbReference type="Gene3D" id="3.30.40.10">
    <property type="entry name" value="Zinc/RING finger domain, C3HC4 (zinc finger)"/>
    <property type="match status" value="1"/>
</dbReference>
<feature type="domain" description="RING-type" evidence="3">
    <location>
        <begin position="9"/>
        <end position="48"/>
    </location>
</feature>
<evidence type="ECO:0000313" key="5">
    <source>
        <dbReference type="Proteomes" id="UP000054007"/>
    </source>
</evidence>
<accession>A0A0D7BLD4</accession>
<dbReference type="InterPro" id="IPR013083">
    <property type="entry name" value="Znf_RING/FYVE/PHD"/>
</dbReference>
<evidence type="ECO:0000259" key="3">
    <source>
        <dbReference type="PROSITE" id="PS50089"/>
    </source>
</evidence>
<keyword evidence="2" id="KW-0175">Coiled coil</keyword>